<feature type="compositionally biased region" description="Low complexity" evidence="2">
    <location>
        <begin position="409"/>
        <end position="426"/>
    </location>
</feature>
<protein>
    <submittedName>
        <fullName evidence="3">Uncharacterized protein</fullName>
    </submittedName>
</protein>
<gene>
    <name evidence="3" type="ORF">GSOID_T00011316001</name>
</gene>
<evidence type="ECO:0000256" key="2">
    <source>
        <dbReference type="SAM" id="MobiDB-lite"/>
    </source>
</evidence>
<evidence type="ECO:0000313" key="4">
    <source>
        <dbReference type="Proteomes" id="UP000001307"/>
    </source>
</evidence>
<feature type="compositionally biased region" description="Gly residues" evidence="2">
    <location>
        <begin position="398"/>
        <end position="408"/>
    </location>
</feature>
<dbReference type="OrthoDB" id="10549941at2759"/>
<dbReference type="Proteomes" id="UP000001307">
    <property type="component" value="Unassembled WGS sequence"/>
</dbReference>
<accession>E4WWP7</accession>
<dbReference type="AlphaFoldDB" id="E4WWP7"/>
<dbReference type="InParanoid" id="E4WWP7"/>
<proteinExistence type="predicted"/>
<keyword evidence="4" id="KW-1185">Reference proteome</keyword>
<feature type="compositionally biased region" description="Gly residues" evidence="2">
    <location>
        <begin position="379"/>
        <end position="390"/>
    </location>
</feature>
<feature type="region of interest" description="Disordered" evidence="2">
    <location>
        <begin position="327"/>
        <end position="426"/>
    </location>
</feature>
<keyword evidence="1" id="KW-0175">Coiled coil</keyword>
<evidence type="ECO:0000256" key="1">
    <source>
        <dbReference type="SAM" id="Coils"/>
    </source>
</evidence>
<dbReference type="EMBL" id="FN653018">
    <property type="protein sequence ID" value="CBY21789.1"/>
    <property type="molecule type" value="Genomic_DNA"/>
</dbReference>
<name>E4WWP7_OIKDI</name>
<reference evidence="3" key="1">
    <citation type="journal article" date="2010" name="Science">
        <title>Plasticity of animal genome architecture unmasked by rapid evolution of a pelagic tunicate.</title>
        <authorList>
            <person name="Denoeud F."/>
            <person name="Henriet S."/>
            <person name="Mungpakdee S."/>
            <person name="Aury J.M."/>
            <person name="Da Silva C."/>
            <person name="Brinkmann H."/>
            <person name="Mikhaleva J."/>
            <person name="Olsen L.C."/>
            <person name="Jubin C."/>
            <person name="Canestro C."/>
            <person name="Bouquet J.M."/>
            <person name="Danks G."/>
            <person name="Poulain J."/>
            <person name="Campsteijn C."/>
            <person name="Adamski M."/>
            <person name="Cross I."/>
            <person name="Yadetie F."/>
            <person name="Muffato M."/>
            <person name="Louis A."/>
            <person name="Butcher S."/>
            <person name="Tsagkogeorga G."/>
            <person name="Konrad A."/>
            <person name="Singh S."/>
            <person name="Jensen M.F."/>
            <person name="Cong E.H."/>
            <person name="Eikeseth-Otteraa H."/>
            <person name="Noel B."/>
            <person name="Anthouard V."/>
            <person name="Porcel B.M."/>
            <person name="Kachouri-Lafond R."/>
            <person name="Nishino A."/>
            <person name="Ugolini M."/>
            <person name="Chourrout P."/>
            <person name="Nishida H."/>
            <person name="Aasland R."/>
            <person name="Huzurbazar S."/>
            <person name="Westhof E."/>
            <person name="Delsuc F."/>
            <person name="Lehrach H."/>
            <person name="Reinhardt R."/>
            <person name="Weissenbach J."/>
            <person name="Roy S.W."/>
            <person name="Artiguenave F."/>
            <person name="Postlethwait J.H."/>
            <person name="Manak J.R."/>
            <person name="Thompson E.M."/>
            <person name="Jaillon O."/>
            <person name="Du Pasquier L."/>
            <person name="Boudinot P."/>
            <person name="Liberles D.A."/>
            <person name="Volff J.N."/>
            <person name="Philippe H."/>
            <person name="Lenhard B."/>
            <person name="Roest Crollius H."/>
            <person name="Wincker P."/>
            <person name="Chourrout D."/>
        </authorList>
    </citation>
    <scope>NUCLEOTIDE SEQUENCE [LARGE SCALE GENOMIC DNA]</scope>
</reference>
<feature type="coiled-coil region" evidence="1">
    <location>
        <begin position="63"/>
        <end position="93"/>
    </location>
</feature>
<feature type="region of interest" description="Disordered" evidence="2">
    <location>
        <begin position="1"/>
        <end position="23"/>
    </location>
</feature>
<organism evidence="3">
    <name type="scientific">Oikopleura dioica</name>
    <name type="common">Tunicate</name>
    <dbReference type="NCBI Taxonomy" id="34765"/>
    <lineage>
        <taxon>Eukaryota</taxon>
        <taxon>Metazoa</taxon>
        <taxon>Chordata</taxon>
        <taxon>Tunicata</taxon>
        <taxon>Appendicularia</taxon>
        <taxon>Copelata</taxon>
        <taxon>Oikopleuridae</taxon>
        <taxon>Oikopleura</taxon>
    </lineage>
</organism>
<evidence type="ECO:0000313" key="3">
    <source>
        <dbReference type="EMBL" id="CBY21789.1"/>
    </source>
</evidence>
<sequence length="426" mass="48848">MDSVAGFNPLPAEALPGGSSSASKHQLSLRNLELKERTIEISSVEFNSILDGHLKDTTYKFKFEQLKDNRMAIKENMQEIAAETEEREEANRVLTIWKRCEEAVNDNNPLHKDDEVIWSKSRQEVTDRVKKSVSTLKALRAENVKLESALSKNEELLKKHVMQNMTSTYVYEVNDRYFKVALGAISLRQPKHRSLDEYGNKLRSLLDTDEKLRELTFSQFDKFFRDYASAAGPQHADFSSLNNINLELLSNKTMSRFQFLQLVITCCDTAFGKELINRVNVLSGNLEAAKDLALSMDEKQRNEELVNQNRAPFMRATNYQKKLHQYKDTMSEEQKKEFGYEEPKRNNNRPRSRPNKSGFARNRTNPWNNSRGSFRNQGSRGGWSNRGGGNNSFRGGRGRGGQRGGRGGYRQNPQQNWNSDSNQQSK</sequence>
<feature type="compositionally biased region" description="Basic and acidic residues" evidence="2">
    <location>
        <begin position="327"/>
        <end position="345"/>
    </location>
</feature>
<feature type="compositionally biased region" description="Polar residues" evidence="2">
    <location>
        <begin position="362"/>
        <end position="374"/>
    </location>
</feature>